<name>A0A8S1SUU0_PAROT</name>
<dbReference type="AlphaFoldDB" id="A0A8S1SUU0"/>
<gene>
    <name evidence="1" type="ORF">POCTA_138.1.T0140228</name>
</gene>
<sequence>MARAGSLSFHNPHNNCILKCTQSFSFDIHNSVWNNYVMILNKITFVFYNYNHQTLQKTFWEVQIWVICLNNYNIHNLIYIPNYWHYRHNSFECIQIYDTYNKYYQKFQRLIIFHGHLF</sequence>
<comment type="caution">
    <text evidence="1">The sequence shown here is derived from an EMBL/GenBank/DDBJ whole genome shotgun (WGS) entry which is preliminary data.</text>
</comment>
<accession>A0A8S1SUU0</accession>
<reference evidence="1" key="1">
    <citation type="submission" date="2021-01" db="EMBL/GenBank/DDBJ databases">
        <authorList>
            <consortium name="Genoscope - CEA"/>
            <person name="William W."/>
        </authorList>
    </citation>
    <scope>NUCLEOTIDE SEQUENCE</scope>
</reference>
<dbReference type="Proteomes" id="UP000683925">
    <property type="component" value="Unassembled WGS sequence"/>
</dbReference>
<evidence type="ECO:0000313" key="1">
    <source>
        <dbReference type="EMBL" id="CAD8142937.1"/>
    </source>
</evidence>
<dbReference type="EMBL" id="CAJJDP010000014">
    <property type="protein sequence ID" value="CAD8142937.1"/>
    <property type="molecule type" value="Genomic_DNA"/>
</dbReference>
<protein>
    <submittedName>
        <fullName evidence="1">Uncharacterized protein</fullName>
    </submittedName>
</protein>
<organism evidence="1 2">
    <name type="scientific">Paramecium octaurelia</name>
    <dbReference type="NCBI Taxonomy" id="43137"/>
    <lineage>
        <taxon>Eukaryota</taxon>
        <taxon>Sar</taxon>
        <taxon>Alveolata</taxon>
        <taxon>Ciliophora</taxon>
        <taxon>Intramacronucleata</taxon>
        <taxon>Oligohymenophorea</taxon>
        <taxon>Peniculida</taxon>
        <taxon>Parameciidae</taxon>
        <taxon>Paramecium</taxon>
    </lineage>
</organism>
<proteinExistence type="predicted"/>
<evidence type="ECO:0000313" key="2">
    <source>
        <dbReference type="Proteomes" id="UP000683925"/>
    </source>
</evidence>
<keyword evidence="2" id="KW-1185">Reference proteome</keyword>